<name>A0A938YEV7_9ACTN</name>
<dbReference type="GO" id="GO:0010181">
    <property type="term" value="F:FMN binding"/>
    <property type="evidence" value="ECO:0007669"/>
    <property type="project" value="TreeGrafter"/>
</dbReference>
<accession>A0A938YEV7</accession>
<dbReference type="Pfam" id="PF03358">
    <property type="entry name" value="FMN_red"/>
    <property type="match status" value="1"/>
</dbReference>
<comment type="caution">
    <text evidence="2">The sequence shown here is derived from an EMBL/GenBank/DDBJ whole genome shotgun (WGS) entry which is preliminary data.</text>
</comment>
<dbReference type="GO" id="GO:0016491">
    <property type="term" value="F:oxidoreductase activity"/>
    <property type="evidence" value="ECO:0007669"/>
    <property type="project" value="InterPro"/>
</dbReference>
<dbReference type="SUPFAM" id="SSF52218">
    <property type="entry name" value="Flavoproteins"/>
    <property type="match status" value="1"/>
</dbReference>
<dbReference type="InterPro" id="IPR005025">
    <property type="entry name" value="FMN_Rdtase-like_dom"/>
</dbReference>
<dbReference type="Gene3D" id="3.40.50.360">
    <property type="match status" value="1"/>
</dbReference>
<dbReference type="RefSeq" id="WP_205259456.1">
    <property type="nucleotide sequence ID" value="NZ_JAERWK010000006.1"/>
</dbReference>
<organism evidence="2 3">
    <name type="scientific">Nakamurella leprariae</name>
    <dbReference type="NCBI Taxonomy" id="2803911"/>
    <lineage>
        <taxon>Bacteria</taxon>
        <taxon>Bacillati</taxon>
        <taxon>Actinomycetota</taxon>
        <taxon>Actinomycetes</taxon>
        <taxon>Nakamurellales</taxon>
        <taxon>Nakamurellaceae</taxon>
        <taxon>Nakamurella</taxon>
    </lineage>
</organism>
<evidence type="ECO:0000313" key="2">
    <source>
        <dbReference type="EMBL" id="MBM9466488.1"/>
    </source>
</evidence>
<evidence type="ECO:0000313" key="3">
    <source>
        <dbReference type="Proteomes" id="UP000663792"/>
    </source>
</evidence>
<proteinExistence type="predicted"/>
<sequence length="194" mass="20620">MTRILTIVGSLRAGSTNLQLAHTAQELGAQQDLTIELYQGIAELPFYNEDVDTPETVPAEAEAFREAITVADAVLVFTPEYNGTMPAVLKNAVDWASRPFGASALLGKPLVVAGSAFGQYGGVWAQDEARKAFGIAGASVLADPSVAIPGSLQRFAENHPRNDDEVTEQLRSLLVALKIAVENKEQVQEATAAV</sequence>
<protein>
    <submittedName>
        <fullName evidence="2">NAD(P)H-dependent oxidoreductase</fullName>
    </submittedName>
</protein>
<dbReference type="PANTHER" id="PTHR30543:SF21">
    <property type="entry name" value="NAD(P)H-DEPENDENT FMN REDUCTASE LOT6"/>
    <property type="match status" value="1"/>
</dbReference>
<evidence type="ECO:0000259" key="1">
    <source>
        <dbReference type="Pfam" id="PF03358"/>
    </source>
</evidence>
<dbReference type="Proteomes" id="UP000663792">
    <property type="component" value="Unassembled WGS sequence"/>
</dbReference>
<reference evidence="2" key="1">
    <citation type="submission" date="2021-01" db="EMBL/GenBank/DDBJ databases">
        <title>YIM 132084 draft genome.</title>
        <authorList>
            <person name="An D."/>
        </authorList>
    </citation>
    <scope>NUCLEOTIDE SEQUENCE</scope>
    <source>
        <strain evidence="2">YIM 132084</strain>
    </source>
</reference>
<dbReference type="InterPro" id="IPR029039">
    <property type="entry name" value="Flavoprotein-like_sf"/>
</dbReference>
<dbReference type="PANTHER" id="PTHR30543">
    <property type="entry name" value="CHROMATE REDUCTASE"/>
    <property type="match status" value="1"/>
</dbReference>
<dbReference type="AlphaFoldDB" id="A0A938YEV7"/>
<feature type="domain" description="NADPH-dependent FMN reductase-like" evidence="1">
    <location>
        <begin position="2"/>
        <end position="150"/>
    </location>
</feature>
<dbReference type="InterPro" id="IPR050712">
    <property type="entry name" value="NAD(P)H-dep_reductase"/>
</dbReference>
<keyword evidence="3" id="KW-1185">Reference proteome</keyword>
<dbReference type="GO" id="GO:0005829">
    <property type="term" value="C:cytosol"/>
    <property type="evidence" value="ECO:0007669"/>
    <property type="project" value="TreeGrafter"/>
</dbReference>
<gene>
    <name evidence="2" type="ORF">JL106_04230</name>
</gene>
<dbReference type="EMBL" id="JAERWK010000006">
    <property type="protein sequence ID" value="MBM9466488.1"/>
    <property type="molecule type" value="Genomic_DNA"/>
</dbReference>